<evidence type="ECO:0000313" key="1">
    <source>
        <dbReference type="EMBL" id="TDU86519.1"/>
    </source>
</evidence>
<keyword evidence="2" id="KW-1185">Reference proteome</keyword>
<sequence>MSLAVTGAVVVLAACGNTPAPGTQAAAASTAAATTTLTQADLGKKVQEALLKKGTFRVVSTTAGADPSTLTADVKLTGSTPEFVVTADGMTVLGAGGQLYGQGKGISDGPQWVKHDAKKTGVDALTGAMIQLIAWQAQPQQFLAGSSYATQFTTAAGPAVNGVATTQYNLTIDLQKAAQAKAFGDSVTAESLAKNKTTTLTAKVLLDADSLPRKIDYTLGEDTGTSTFTNFGTPVVIAAPPIDKVAK</sequence>
<gene>
    <name evidence="1" type="ORF">EV138_0028</name>
</gene>
<accession>A0A4R7T4V2</accession>
<dbReference type="Gene3D" id="2.50.20.20">
    <property type="match status" value="1"/>
</dbReference>
<name>A0A4R7T4V2_9ACTN</name>
<protein>
    <recommendedName>
        <fullName evidence="3">Lipoprotein LprG</fullName>
    </recommendedName>
</protein>
<dbReference type="AlphaFoldDB" id="A0A4R7T4V2"/>
<dbReference type="Proteomes" id="UP000295151">
    <property type="component" value="Unassembled WGS sequence"/>
</dbReference>
<reference evidence="1 2" key="1">
    <citation type="submission" date="2019-03" db="EMBL/GenBank/DDBJ databases">
        <title>Genomic Encyclopedia of Type Strains, Phase III (KMG-III): the genomes of soil and plant-associated and newly described type strains.</title>
        <authorList>
            <person name="Whitman W."/>
        </authorList>
    </citation>
    <scope>NUCLEOTIDE SEQUENCE [LARGE SCALE GENOMIC DNA]</scope>
    <source>
        <strain evidence="1 2">VKM Ac-2575</strain>
    </source>
</reference>
<comment type="caution">
    <text evidence="1">The sequence shown here is derived from an EMBL/GenBank/DDBJ whole genome shotgun (WGS) entry which is preliminary data.</text>
</comment>
<evidence type="ECO:0008006" key="3">
    <source>
        <dbReference type="Google" id="ProtNLM"/>
    </source>
</evidence>
<proteinExistence type="predicted"/>
<organism evidence="1 2">
    <name type="scientific">Kribbella voronezhensis</name>
    <dbReference type="NCBI Taxonomy" id="2512212"/>
    <lineage>
        <taxon>Bacteria</taxon>
        <taxon>Bacillati</taxon>
        <taxon>Actinomycetota</taxon>
        <taxon>Actinomycetes</taxon>
        <taxon>Propionibacteriales</taxon>
        <taxon>Kribbellaceae</taxon>
        <taxon>Kribbella</taxon>
    </lineage>
</organism>
<dbReference type="EMBL" id="SOCE01000001">
    <property type="protein sequence ID" value="TDU86519.1"/>
    <property type="molecule type" value="Genomic_DNA"/>
</dbReference>
<evidence type="ECO:0000313" key="2">
    <source>
        <dbReference type="Proteomes" id="UP000295151"/>
    </source>
</evidence>